<organism evidence="1 2">
    <name type="scientific">Lentinula aff. lateritia</name>
    <dbReference type="NCBI Taxonomy" id="2804960"/>
    <lineage>
        <taxon>Eukaryota</taxon>
        <taxon>Fungi</taxon>
        <taxon>Dikarya</taxon>
        <taxon>Basidiomycota</taxon>
        <taxon>Agaricomycotina</taxon>
        <taxon>Agaricomycetes</taxon>
        <taxon>Agaricomycetidae</taxon>
        <taxon>Agaricales</taxon>
        <taxon>Marasmiineae</taxon>
        <taxon>Omphalotaceae</taxon>
        <taxon>Lentinula</taxon>
    </lineage>
</organism>
<name>A0ACC1U0G3_9AGAR</name>
<evidence type="ECO:0000313" key="2">
    <source>
        <dbReference type="Proteomes" id="UP001163835"/>
    </source>
</evidence>
<evidence type="ECO:0000313" key="1">
    <source>
        <dbReference type="EMBL" id="KAJ3810551.1"/>
    </source>
</evidence>
<dbReference type="EMBL" id="MU795097">
    <property type="protein sequence ID" value="KAJ3810551.1"/>
    <property type="molecule type" value="Genomic_DNA"/>
</dbReference>
<feature type="non-terminal residue" evidence="1">
    <location>
        <position position="1"/>
    </location>
</feature>
<accession>A0ACC1U0G3</accession>
<dbReference type="Proteomes" id="UP001163835">
    <property type="component" value="Unassembled WGS sequence"/>
</dbReference>
<reference evidence="1" key="1">
    <citation type="submission" date="2022-09" db="EMBL/GenBank/DDBJ databases">
        <title>A Global Phylogenomic Analysis of the Shiitake Genus Lentinula.</title>
        <authorList>
            <consortium name="DOE Joint Genome Institute"/>
            <person name="Sierra-Patev S."/>
            <person name="Min B."/>
            <person name="Naranjo-Ortiz M."/>
            <person name="Looney B."/>
            <person name="Konkel Z."/>
            <person name="Slot J.C."/>
            <person name="Sakamoto Y."/>
            <person name="Steenwyk J.L."/>
            <person name="Rokas A."/>
            <person name="Carro J."/>
            <person name="Camarero S."/>
            <person name="Ferreira P."/>
            <person name="Molpeceres G."/>
            <person name="Ruiz-Duenas F.J."/>
            <person name="Serrano A."/>
            <person name="Henrissat B."/>
            <person name="Drula E."/>
            <person name="Hughes K.W."/>
            <person name="Mata J.L."/>
            <person name="Ishikawa N.K."/>
            <person name="Vargas-Isla R."/>
            <person name="Ushijima S."/>
            <person name="Smith C.A."/>
            <person name="Ahrendt S."/>
            <person name="Andreopoulos W."/>
            <person name="He G."/>
            <person name="Labutti K."/>
            <person name="Lipzen A."/>
            <person name="Ng V."/>
            <person name="Riley R."/>
            <person name="Sandor L."/>
            <person name="Barry K."/>
            <person name="Martinez A.T."/>
            <person name="Xiao Y."/>
            <person name="Gibbons J.G."/>
            <person name="Terashima K."/>
            <person name="Grigoriev I.V."/>
            <person name="Hibbett D.S."/>
        </authorList>
    </citation>
    <scope>NUCLEOTIDE SEQUENCE</scope>
    <source>
        <strain evidence="1">TMI1499</strain>
    </source>
</reference>
<sequence length="142" mass="16451">TFTHAKRRAKAKALEDWKKEHARRPLRGGFALADGLPPCWKPRDYFNNTPREVYGRLIQCRTRHAFLGEYYAKFVPTESIQCPCGARTQTRDHIIQTCEIYDNYRDLLWDVSDDLDLGEILGTKEGIEALVEFIEKSGAFKK</sequence>
<keyword evidence="2" id="KW-1185">Reference proteome</keyword>
<gene>
    <name evidence="1" type="ORF">F5876DRAFT_21734</name>
</gene>
<feature type="non-terminal residue" evidence="1">
    <location>
        <position position="142"/>
    </location>
</feature>
<comment type="caution">
    <text evidence="1">The sequence shown here is derived from an EMBL/GenBank/DDBJ whole genome shotgun (WGS) entry which is preliminary data.</text>
</comment>
<proteinExistence type="predicted"/>
<protein>
    <submittedName>
        <fullName evidence="1">Uncharacterized protein</fullName>
    </submittedName>
</protein>